<protein>
    <recommendedName>
        <fullName evidence="7">Nuclear pore complex protein</fullName>
    </recommendedName>
</protein>
<dbReference type="Proteomes" id="UP000053664">
    <property type="component" value="Unassembled WGS sequence"/>
</dbReference>
<dbReference type="Gene3D" id="1.20.190.50">
    <property type="match status" value="1"/>
</dbReference>
<name>A0A061H7R7_9BASI</name>
<sequence>MVMAASHGGNLGASSSMALDPASSFSAFAHVLQASKHLDVAARVDANRGVALLFAETCAQRAQDALDDAGTYSANSQNLDDDDRQSWMLEHNTWTLLHTLTAERLLRKQAAADLDPQDSDAANPYDTPLVAIQSILEKDDELTELKLIREWLQETLPPKHIVEVRKGYWTFTKNRLRAEKRAGSGGGANRVPFGSAAGSGLGAKSRGKAVAQLDPDATSRSQGGLELEDATYEKALLRNLFEYARAGQLESAFDLCRQTDQSWRAASLRGAMLYHDPTVSPALEELESPIGNRHRALWKAVCRKLASNPNLDEFERALYGSLAGDLQSVTQVSQTWEEYLWAHINAKLETLIDAKLDATKSWWSQEPDVDAFGDAECGAVQLSEGSTYDKETLSLDAIFDRLAQTQAHDIHAQAADPFHVVQRAIISDSVPELLSRLAGRIHEMRLSLEPSKYARILRFFAHLILYFRLLQQPLPDLACNGILSAYVQVLELAGEDSLVAMYASSLEPQSATVSYAHFLKSMDVNTSVEAKREALMRAHEHELDLAAVARCTVSMVFDDLFSTVSIDGPFGVTQFDTQLEPNEEALIGCIDWLTFCEPTFADAILQSNALMRLFLSTGRLHAARTLLLRLPYDVLSQVSDLGLPEDQAVEHVHWRTFFDAFAASVRYREFWTTKPAPLPQGAAAAASSSSARLERLDWIKALTSVVDKSRRLDTELLKMDWLKLDFGVEDLDAERRADELDRIRHIYIPETVLRLHEMLVQSAEVVPANLGLALKLSELVADERFKIYLDFITRERNLLQDYLARVREASLGLLDRGDVFAVATEAQREVAA</sequence>
<evidence type="ECO:0000256" key="5">
    <source>
        <dbReference type="ARBA" id="ARBA00023132"/>
    </source>
</evidence>
<evidence type="ECO:0000313" key="9">
    <source>
        <dbReference type="Proteomes" id="UP000053664"/>
    </source>
</evidence>
<dbReference type="eggNOG" id="KOG1964">
    <property type="taxonomic scope" value="Eukaryota"/>
</dbReference>
<evidence type="ECO:0000256" key="3">
    <source>
        <dbReference type="ARBA" id="ARBA00022927"/>
    </source>
</evidence>
<keyword evidence="4 7" id="KW-0811">Translocation</keyword>
<keyword evidence="3" id="KW-0653">Protein transport</keyword>
<dbReference type="HOGENOM" id="CLU_012944_0_0_1"/>
<dbReference type="PANTHER" id="PTHR13003:SF2">
    <property type="entry name" value="NUCLEAR PORE COMPLEX PROTEIN NUP107"/>
    <property type="match status" value="1"/>
</dbReference>
<dbReference type="OrthoDB" id="3098at2759"/>
<evidence type="ECO:0000256" key="2">
    <source>
        <dbReference type="ARBA" id="ARBA00022816"/>
    </source>
</evidence>
<evidence type="ECO:0000256" key="7">
    <source>
        <dbReference type="RuleBase" id="RU365072"/>
    </source>
</evidence>
<dbReference type="GO" id="GO:0000973">
    <property type="term" value="P:post-transcriptional tethering of RNA polymerase II gene DNA at nuclear periphery"/>
    <property type="evidence" value="ECO:0007669"/>
    <property type="project" value="TreeGrafter"/>
</dbReference>
<dbReference type="Gene3D" id="1.10.3450.20">
    <property type="match status" value="1"/>
</dbReference>
<evidence type="ECO:0000256" key="4">
    <source>
        <dbReference type="ARBA" id="ARBA00023010"/>
    </source>
</evidence>
<dbReference type="Pfam" id="PF04121">
    <property type="entry name" value="Nup84_Nup100"/>
    <property type="match status" value="1"/>
</dbReference>
<comment type="subcellular location">
    <subcellularLocation>
        <location evidence="7">Nucleus</location>
        <location evidence="7">Nuclear pore complex</location>
    </subcellularLocation>
    <subcellularLocation>
        <location evidence="7">Nucleus membrane</location>
    </subcellularLocation>
</comment>
<evidence type="ECO:0000256" key="6">
    <source>
        <dbReference type="ARBA" id="ARBA00023242"/>
    </source>
</evidence>
<keyword evidence="6 7" id="KW-0539">Nucleus</keyword>
<comment type="function">
    <text evidence="7">Functions as a component of the nuclear pore complex (NPC).</text>
</comment>
<dbReference type="GO" id="GO:0031080">
    <property type="term" value="C:nuclear pore outer ring"/>
    <property type="evidence" value="ECO:0007669"/>
    <property type="project" value="TreeGrafter"/>
</dbReference>
<dbReference type="InterPro" id="IPR007252">
    <property type="entry name" value="Nup84/Nup107"/>
</dbReference>
<dbReference type="RefSeq" id="XP_007880074.1">
    <property type="nucleotide sequence ID" value="XM_007881883.1"/>
</dbReference>
<dbReference type="GeneID" id="19318462"/>
<dbReference type="EMBL" id="KE361636">
    <property type="protein sequence ID" value="EPQ28030.1"/>
    <property type="molecule type" value="Genomic_DNA"/>
</dbReference>
<dbReference type="KEGG" id="pfp:PFL1_04357"/>
<accession>A0A061H7R7</accession>
<dbReference type="GO" id="GO:0017056">
    <property type="term" value="F:structural constituent of nuclear pore"/>
    <property type="evidence" value="ECO:0007669"/>
    <property type="project" value="UniProtKB-UniRule"/>
</dbReference>
<gene>
    <name evidence="8" type="ORF">PFL1_04357</name>
</gene>
<dbReference type="PANTHER" id="PTHR13003">
    <property type="entry name" value="NUP107-RELATED"/>
    <property type="match status" value="1"/>
</dbReference>
<reference evidence="8 9" key="1">
    <citation type="journal article" date="2013" name="Plant Cell">
        <title>The transition from a phytopathogenic smut ancestor to an anamorphic biocontrol agent deciphered by comparative whole-genome analysis.</title>
        <authorList>
            <person name="Lefebvre F."/>
            <person name="Joly D.L."/>
            <person name="Labbe C."/>
            <person name="Teichmann B."/>
            <person name="Linning R."/>
            <person name="Belzile F."/>
            <person name="Bakkeren G."/>
            <person name="Belanger R.R."/>
        </authorList>
    </citation>
    <scope>NUCLEOTIDE SEQUENCE [LARGE SCALE GENOMIC DNA]</scope>
    <source>
        <strain evidence="8 9">PF-1</strain>
    </source>
</reference>
<comment type="subunit">
    <text evidence="7">Part of the nuclear pore complex (NPC).</text>
</comment>
<dbReference type="GO" id="GO:0006406">
    <property type="term" value="P:mRNA export from nucleus"/>
    <property type="evidence" value="ECO:0007669"/>
    <property type="project" value="TreeGrafter"/>
</dbReference>
<keyword evidence="2" id="KW-0509">mRNA transport</keyword>
<keyword evidence="5 7" id="KW-0906">Nuclear pore complex</keyword>
<evidence type="ECO:0000313" key="8">
    <source>
        <dbReference type="EMBL" id="EPQ28030.1"/>
    </source>
</evidence>
<proteinExistence type="inferred from homology"/>
<dbReference type="GO" id="GO:0031965">
    <property type="term" value="C:nuclear membrane"/>
    <property type="evidence" value="ECO:0007669"/>
    <property type="project" value="UniProtKB-SubCell"/>
</dbReference>
<evidence type="ECO:0000256" key="1">
    <source>
        <dbReference type="ARBA" id="ARBA00022448"/>
    </source>
</evidence>
<dbReference type="GO" id="GO:0006606">
    <property type="term" value="P:protein import into nucleus"/>
    <property type="evidence" value="ECO:0007669"/>
    <property type="project" value="TreeGrafter"/>
</dbReference>
<organism evidence="8 9">
    <name type="scientific">Pseudozyma flocculosa PF-1</name>
    <dbReference type="NCBI Taxonomy" id="1277687"/>
    <lineage>
        <taxon>Eukaryota</taxon>
        <taxon>Fungi</taxon>
        <taxon>Dikarya</taxon>
        <taxon>Basidiomycota</taxon>
        <taxon>Ustilaginomycotina</taxon>
        <taxon>Ustilaginomycetes</taxon>
        <taxon>Ustilaginales</taxon>
        <taxon>Ustilaginaceae</taxon>
        <taxon>Pseudozyma</taxon>
    </lineage>
</organism>
<dbReference type="AlphaFoldDB" id="A0A061H7R7"/>
<comment type="similarity">
    <text evidence="7">Belongs to the nucleoporin Nup84/Nup107 family.</text>
</comment>
<keyword evidence="1 7" id="KW-0813">Transport</keyword>
<keyword evidence="7" id="KW-0472">Membrane</keyword>